<dbReference type="InterPro" id="IPR029058">
    <property type="entry name" value="AB_hydrolase_fold"/>
</dbReference>
<sequence length="141" mass="14771">IELGEIEAALTAHPAVSRAAVVVREDLPGDKRLVAYVVPAAEGAAPEAGALRRHIGAALPDYMVPSAFVVLDALPLTPNGKLDRNALPAPEYGIDSAGRAPRTPQEEILAGLFAEVLGVQPSSIDEDFFKRGGHSLAAMRL</sequence>
<dbReference type="Gene3D" id="3.40.50.1820">
    <property type="entry name" value="alpha/beta hydrolase"/>
    <property type="match status" value="1"/>
</dbReference>
<dbReference type="EMBL" id="LGUT01003946">
    <property type="protein sequence ID" value="KOG68703.1"/>
    <property type="molecule type" value="Genomic_DNA"/>
</dbReference>
<dbReference type="Gene3D" id="3.30.300.30">
    <property type="match status" value="1"/>
</dbReference>
<feature type="domain" description="Carrier" evidence="3">
    <location>
        <begin position="100"/>
        <end position="141"/>
    </location>
</feature>
<dbReference type="PANTHER" id="PTHR44845">
    <property type="entry name" value="CARRIER DOMAIN-CONTAINING PROTEIN"/>
    <property type="match status" value="1"/>
</dbReference>
<dbReference type="Pfam" id="PF00550">
    <property type="entry name" value="PP-binding"/>
    <property type="match status" value="1"/>
</dbReference>
<dbReference type="InterPro" id="IPR009081">
    <property type="entry name" value="PP-bd_ACP"/>
</dbReference>
<dbReference type="Pfam" id="PF13193">
    <property type="entry name" value="AMP-binding_C"/>
    <property type="match status" value="1"/>
</dbReference>
<gene>
    <name evidence="4" type="ORF">ADK38_41095</name>
</gene>
<comment type="caution">
    <text evidence="4">The sequence shown here is derived from an EMBL/GenBank/DDBJ whole genome shotgun (WGS) entry which is preliminary data.</text>
</comment>
<name>A0ABR5IU21_9ACTN</name>
<accession>A0ABR5IU21</accession>
<feature type="non-terminal residue" evidence="4">
    <location>
        <position position="1"/>
    </location>
</feature>
<dbReference type="InterPro" id="IPR045851">
    <property type="entry name" value="AMP-bd_C_sf"/>
</dbReference>
<dbReference type="PROSITE" id="PS50075">
    <property type="entry name" value="CARRIER"/>
    <property type="match status" value="1"/>
</dbReference>
<dbReference type="Proteomes" id="UP000037020">
    <property type="component" value="Unassembled WGS sequence"/>
</dbReference>
<dbReference type="PANTHER" id="PTHR44845:SF6">
    <property type="entry name" value="BETA-ALANINE-ACTIVATING ENZYME"/>
    <property type="match status" value="1"/>
</dbReference>
<proteinExistence type="predicted"/>
<evidence type="ECO:0000256" key="1">
    <source>
        <dbReference type="ARBA" id="ARBA00022450"/>
    </source>
</evidence>
<evidence type="ECO:0000313" key="4">
    <source>
        <dbReference type="EMBL" id="KOG68703.1"/>
    </source>
</evidence>
<feature type="non-terminal residue" evidence="4">
    <location>
        <position position="141"/>
    </location>
</feature>
<organism evidence="4 5">
    <name type="scientific">Streptomyces varsoviensis</name>
    <dbReference type="NCBI Taxonomy" id="67373"/>
    <lineage>
        <taxon>Bacteria</taxon>
        <taxon>Bacillati</taxon>
        <taxon>Actinomycetota</taxon>
        <taxon>Actinomycetes</taxon>
        <taxon>Kitasatosporales</taxon>
        <taxon>Streptomycetaceae</taxon>
        <taxon>Streptomyces</taxon>
    </lineage>
</organism>
<keyword evidence="2" id="KW-0597">Phosphoprotein</keyword>
<keyword evidence="5" id="KW-1185">Reference proteome</keyword>
<protein>
    <recommendedName>
        <fullName evidence="3">Carrier domain-containing protein</fullName>
    </recommendedName>
</protein>
<dbReference type="SUPFAM" id="SSF56801">
    <property type="entry name" value="Acetyl-CoA synthetase-like"/>
    <property type="match status" value="1"/>
</dbReference>
<evidence type="ECO:0000259" key="3">
    <source>
        <dbReference type="PROSITE" id="PS50075"/>
    </source>
</evidence>
<evidence type="ECO:0000313" key="5">
    <source>
        <dbReference type="Proteomes" id="UP000037020"/>
    </source>
</evidence>
<evidence type="ECO:0000256" key="2">
    <source>
        <dbReference type="ARBA" id="ARBA00022553"/>
    </source>
</evidence>
<reference evidence="4 5" key="1">
    <citation type="submission" date="2015-07" db="EMBL/GenBank/DDBJ databases">
        <authorList>
            <person name="Ju K.-S."/>
            <person name="Doroghazi J.R."/>
            <person name="Metcalf W.W."/>
        </authorList>
    </citation>
    <scope>NUCLEOTIDE SEQUENCE [LARGE SCALE GENOMIC DNA]</scope>
    <source>
        <strain evidence="4 5">NRRL B-3589</strain>
    </source>
</reference>
<dbReference type="InterPro" id="IPR025110">
    <property type="entry name" value="AMP-bd_C"/>
</dbReference>
<keyword evidence="1" id="KW-0596">Phosphopantetheine</keyword>